<sequence length="138" mass="14587">MPDHVPLKLSNPPGLFDPAPYGYSHVAEVAGGSKLLFIAGQGGESLDSSISPDFQLQAGQALANLRTALACAGADYCHVAKLTVLIVDHDHERLALWSDTLREAWGDAMTPACTLIPVPRLALDGMLIEVDAVAVMPQ</sequence>
<dbReference type="eggNOG" id="COG0251">
    <property type="taxonomic scope" value="Bacteria"/>
</dbReference>
<dbReference type="HOGENOM" id="CLU_100715_4_3_6"/>
<comment type="similarity">
    <text evidence="1">Belongs to the RutC family.</text>
</comment>
<dbReference type="InterPro" id="IPR006175">
    <property type="entry name" value="YjgF/YER057c/UK114"/>
</dbReference>
<name>A0A089YUR9_9PSED</name>
<dbReference type="STRING" id="216142.LT40_08620"/>
<organism evidence="2 3">
    <name type="scientific">Pseudomonas rhizosphaerae</name>
    <dbReference type="NCBI Taxonomy" id="216142"/>
    <lineage>
        <taxon>Bacteria</taxon>
        <taxon>Pseudomonadati</taxon>
        <taxon>Pseudomonadota</taxon>
        <taxon>Gammaproteobacteria</taxon>
        <taxon>Pseudomonadales</taxon>
        <taxon>Pseudomonadaceae</taxon>
        <taxon>Pseudomonas</taxon>
    </lineage>
</organism>
<evidence type="ECO:0000313" key="3">
    <source>
        <dbReference type="Proteomes" id="UP000029499"/>
    </source>
</evidence>
<dbReference type="Gene3D" id="3.30.1330.40">
    <property type="entry name" value="RutC-like"/>
    <property type="match status" value="1"/>
</dbReference>
<dbReference type="CDD" id="cd00448">
    <property type="entry name" value="YjgF_YER057c_UK114_family"/>
    <property type="match status" value="1"/>
</dbReference>
<accession>A0A089YUR9</accession>
<reference evidence="2 3" key="1">
    <citation type="journal article" date="2015" name="J. Biotechnol.">
        <title>Complete genome sequence of Pseudomonas rhizosphaerae IH5T (=DSM 16299T), a phosphate-solubilizing rhizobacterium for bacterial biofertilizer.</title>
        <authorList>
            <person name="Kwak Y."/>
            <person name="Jung B.K."/>
            <person name="Shin J.H."/>
        </authorList>
    </citation>
    <scope>NUCLEOTIDE SEQUENCE [LARGE SCALE GENOMIC DNA]</scope>
    <source>
        <strain evidence="2">DSM 16299</strain>
    </source>
</reference>
<dbReference type="RefSeq" id="WP_043188843.1">
    <property type="nucleotide sequence ID" value="NZ_CP009533.1"/>
</dbReference>
<proteinExistence type="inferred from homology"/>
<dbReference type="EMBL" id="CP009533">
    <property type="protein sequence ID" value="AIS17460.1"/>
    <property type="molecule type" value="Genomic_DNA"/>
</dbReference>
<gene>
    <name evidence="2" type="ORF">LT40_08620</name>
</gene>
<dbReference type="GO" id="GO:0005829">
    <property type="term" value="C:cytosol"/>
    <property type="evidence" value="ECO:0007669"/>
    <property type="project" value="TreeGrafter"/>
</dbReference>
<dbReference type="Pfam" id="PF01042">
    <property type="entry name" value="Ribonuc_L-PSP"/>
    <property type="match status" value="1"/>
</dbReference>
<dbReference type="GO" id="GO:0019239">
    <property type="term" value="F:deaminase activity"/>
    <property type="evidence" value="ECO:0007669"/>
    <property type="project" value="TreeGrafter"/>
</dbReference>
<dbReference type="KEGG" id="prh:LT40_08620"/>
<dbReference type="PANTHER" id="PTHR11803:SF58">
    <property type="entry name" value="PROTEIN HMF1-RELATED"/>
    <property type="match status" value="1"/>
</dbReference>
<dbReference type="SUPFAM" id="SSF55298">
    <property type="entry name" value="YjgF-like"/>
    <property type="match status" value="1"/>
</dbReference>
<protein>
    <submittedName>
        <fullName evidence="2">Endoribonuclease L-PSP</fullName>
    </submittedName>
</protein>
<evidence type="ECO:0000313" key="2">
    <source>
        <dbReference type="EMBL" id="AIS17460.1"/>
    </source>
</evidence>
<dbReference type="InterPro" id="IPR035959">
    <property type="entry name" value="RutC-like_sf"/>
</dbReference>
<dbReference type="PANTHER" id="PTHR11803">
    <property type="entry name" value="2-IMINOBUTANOATE/2-IMINOPROPANOATE DEAMINASE RIDA"/>
    <property type="match status" value="1"/>
</dbReference>
<dbReference type="Proteomes" id="UP000029499">
    <property type="component" value="Chromosome"/>
</dbReference>
<dbReference type="AlphaFoldDB" id="A0A089YUR9"/>
<evidence type="ECO:0000256" key="1">
    <source>
        <dbReference type="ARBA" id="ARBA00010552"/>
    </source>
</evidence>
<dbReference type="OrthoDB" id="573013at2"/>
<keyword evidence="3" id="KW-1185">Reference proteome</keyword>